<evidence type="ECO:0000256" key="4">
    <source>
        <dbReference type="ARBA" id="ARBA00022989"/>
    </source>
</evidence>
<feature type="transmembrane region" description="Helical" evidence="7">
    <location>
        <begin position="85"/>
        <end position="109"/>
    </location>
</feature>
<keyword evidence="2" id="KW-1003">Cell membrane</keyword>
<feature type="transmembrane region" description="Helical" evidence="7">
    <location>
        <begin position="358"/>
        <end position="379"/>
    </location>
</feature>
<dbReference type="Pfam" id="PF13440">
    <property type="entry name" value="Polysacc_synt_3"/>
    <property type="match status" value="1"/>
</dbReference>
<feature type="transmembrane region" description="Helical" evidence="7">
    <location>
        <begin position="33"/>
        <end position="54"/>
    </location>
</feature>
<feature type="transmembrane region" description="Helical" evidence="7">
    <location>
        <begin position="173"/>
        <end position="192"/>
    </location>
</feature>
<feature type="transmembrane region" description="Helical" evidence="7">
    <location>
        <begin position="246"/>
        <end position="266"/>
    </location>
</feature>
<comment type="subcellular location">
    <subcellularLocation>
        <location evidence="1">Cell membrane</location>
        <topology evidence="1">Multi-pass membrane protein</topology>
    </subcellularLocation>
</comment>
<feature type="transmembrane region" description="Helical" evidence="7">
    <location>
        <begin position="204"/>
        <end position="226"/>
    </location>
</feature>
<dbReference type="EMBL" id="JBGUBD010000003">
    <property type="protein sequence ID" value="MFA9477760.1"/>
    <property type="molecule type" value="Genomic_DNA"/>
</dbReference>
<feature type="transmembrane region" description="Helical" evidence="7">
    <location>
        <begin position="294"/>
        <end position="318"/>
    </location>
</feature>
<dbReference type="PANTHER" id="PTHR30250:SF11">
    <property type="entry name" value="O-ANTIGEN TRANSPORTER-RELATED"/>
    <property type="match status" value="1"/>
</dbReference>
<accession>A0ABV4U3N0</accession>
<dbReference type="PANTHER" id="PTHR30250">
    <property type="entry name" value="PST FAMILY PREDICTED COLANIC ACID TRANSPORTER"/>
    <property type="match status" value="1"/>
</dbReference>
<gene>
    <name evidence="8" type="ORF">ACERK3_05565</name>
</gene>
<feature type="transmembrane region" description="Helical" evidence="7">
    <location>
        <begin position="417"/>
        <end position="440"/>
    </location>
</feature>
<feature type="transmembrane region" description="Helical" evidence="7">
    <location>
        <begin position="330"/>
        <end position="351"/>
    </location>
</feature>
<evidence type="ECO:0000256" key="2">
    <source>
        <dbReference type="ARBA" id="ARBA00022475"/>
    </source>
</evidence>
<evidence type="ECO:0000313" key="8">
    <source>
        <dbReference type="EMBL" id="MFA9477760.1"/>
    </source>
</evidence>
<evidence type="ECO:0000256" key="7">
    <source>
        <dbReference type="SAM" id="Phobius"/>
    </source>
</evidence>
<feature type="region of interest" description="Disordered" evidence="6">
    <location>
        <begin position="476"/>
        <end position="511"/>
    </location>
</feature>
<evidence type="ECO:0000313" key="9">
    <source>
        <dbReference type="Proteomes" id="UP001575105"/>
    </source>
</evidence>
<organism evidence="8 9">
    <name type="scientific">Natronomicrosphaera hydrolytica</name>
    <dbReference type="NCBI Taxonomy" id="3242702"/>
    <lineage>
        <taxon>Bacteria</taxon>
        <taxon>Pseudomonadati</taxon>
        <taxon>Planctomycetota</taxon>
        <taxon>Phycisphaerae</taxon>
        <taxon>Phycisphaerales</taxon>
        <taxon>Phycisphaeraceae</taxon>
        <taxon>Natronomicrosphaera</taxon>
    </lineage>
</organism>
<evidence type="ECO:0000256" key="6">
    <source>
        <dbReference type="SAM" id="MobiDB-lite"/>
    </source>
</evidence>
<evidence type="ECO:0000256" key="1">
    <source>
        <dbReference type="ARBA" id="ARBA00004651"/>
    </source>
</evidence>
<reference evidence="8 9" key="1">
    <citation type="submission" date="2024-08" db="EMBL/GenBank/DDBJ databases">
        <title>Whole-genome sequencing of halo(alkali)philic microorganisms from hypersaline lakes.</title>
        <authorList>
            <person name="Sorokin D.Y."/>
            <person name="Merkel A.Y."/>
            <person name="Messina E."/>
            <person name="Yakimov M."/>
        </authorList>
    </citation>
    <scope>NUCLEOTIDE SEQUENCE [LARGE SCALE GENOMIC DNA]</scope>
    <source>
        <strain evidence="8 9">AB-hyl4</strain>
    </source>
</reference>
<evidence type="ECO:0000256" key="3">
    <source>
        <dbReference type="ARBA" id="ARBA00022692"/>
    </source>
</evidence>
<feature type="transmembrane region" description="Helical" evidence="7">
    <location>
        <begin position="145"/>
        <end position="167"/>
    </location>
</feature>
<evidence type="ECO:0000256" key="5">
    <source>
        <dbReference type="ARBA" id="ARBA00023136"/>
    </source>
</evidence>
<feature type="transmembrane region" description="Helical" evidence="7">
    <location>
        <begin position="115"/>
        <end position="133"/>
    </location>
</feature>
<protein>
    <submittedName>
        <fullName evidence="8">Lipopolysaccharide biosynthesis protein</fullName>
    </submittedName>
</protein>
<proteinExistence type="predicted"/>
<comment type="caution">
    <text evidence="8">The sequence shown here is derived from an EMBL/GenBank/DDBJ whole genome shotgun (WGS) entry which is preliminary data.</text>
</comment>
<sequence length="511" mass="54406">MTRRLLLNFSYLASSQGAAEAMFLVRGMVIARLLGPTAFGIWSAIRLALIFSRFTHIGANTGMMQIAPYAEGAGSIKRAQAHRRVTSAVSLTGALVAASAVVLVGGWVPGEGMRHWWWLAAALIVAQQLMLFYCEALASQREFGWAAAAHASFAALSTVGGVVGALWWGLSGFLLALAGSYLIVLAVCGIVGPGFPIPAWRMRYAMRLVNVGWPIMLGHLLLILLWNIDKVVLWAMRSSEQLGVYAIQSYFTAGAMLLPAVVAAVMHPHLRMRLGMVTDQAAAMRPVLLEGTRLLACVALPMVGLGALLMHLPIRWLLPAYIEAIEPGRLLMLVSFPSIVATLAMTVLVSLSLQRRVIAIRTTSVVVSTAAAVAVMLAGGGLIELAAAVALGFMVHAAIGLACALHTVQATRTEAAALLAVVVGQYVALAMLTPMLLVWIPDEPTGLADDVTRSLLRCAVMLALLAPLGWSTWRRMQPPRTQTADDDVARATTTPLPGASGKVQPHDAIRP</sequence>
<feature type="transmembrane region" description="Helical" evidence="7">
    <location>
        <begin position="452"/>
        <end position="470"/>
    </location>
</feature>
<feature type="transmembrane region" description="Helical" evidence="7">
    <location>
        <begin position="385"/>
        <end position="405"/>
    </location>
</feature>
<keyword evidence="4 7" id="KW-1133">Transmembrane helix</keyword>
<keyword evidence="9" id="KW-1185">Reference proteome</keyword>
<dbReference type="Proteomes" id="UP001575105">
    <property type="component" value="Unassembled WGS sequence"/>
</dbReference>
<keyword evidence="3 7" id="KW-0812">Transmembrane</keyword>
<keyword evidence="5 7" id="KW-0472">Membrane</keyword>
<dbReference type="InterPro" id="IPR050833">
    <property type="entry name" value="Poly_Biosynth_Transport"/>
</dbReference>
<name>A0ABV4U3N0_9BACT</name>
<dbReference type="RefSeq" id="WP_425344686.1">
    <property type="nucleotide sequence ID" value="NZ_JBGUBD010000003.1"/>
</dbReference>